<evidence type="ECO:0000256" key="2">
    <source>
        <dbReference type="ARBA" id="ARBA00022723"/>
    </source>
</evidence>
<comment type="function">
    <text evidence="8">Functions as both a chaperone and a metalloprotease. Maintains the integrity of the outer membrane by promoting either the assembly or the elimination of outer membrane proteins, depending on their folding state.</text>
</comment>
<dbReference type="Proteomes" id="UP000316416">
    <property type="component" value="Chromosome"/>
</dbReference>
<dbReference type="HAMAP" id="MF_00997">
    <property type="entry name" value="Protease_BepA"/>
    <property type="match status" value="1"/>
</dbReference>
<comment type="subcellular location">
    <subcellularLocation>
        <location evidence="8">Periplasm</location>
    </subcellularLocation>
</comment>
<reference evidence="10" key="1">
    <citation type="submission" date="2021-07" db="EMBL/GenBank/DDBJ databases">
        <title>Shewanella sp. YLB-07 whole genome sequence.</title>
        <authorList>
            <person name="Yu L."/>
        </authorList>
    </citation>
    <scope>NUCLEOTIDE SEQUENCE</scope>
    <source>
        <strain evidence="10">YLB-08</strain>
    </source>
</reference>
<keyword evidence="6 8" id="KW-0862">Zinc</keyword>
<evidence type="ECO:0000313" key="11">
    <source>
        <dbReference type="Proteomes" id="UP000316416"/>
    </source>
</evidence>
<dbReference type="InterPro" id="IPR011990">
    <property type="entry name" value="TPR-like_helical_dom_sf"/>
</dbReference>
<feature type="domain" description="Peptidase M48" evidence="9">
    <location>
        <begin position="86"/>
        <end position="272"/>
    </location>
</feature>
<accession>A0ABX6VD01</accession>
<gene>
    <name evidence="10" type="ORF">FM038_013535</name>
</gene>
<evidence type="ECO:0000256" key="7">
    <source>
        <dbReference type="ARBA" id="ARBA00023049"/>
    </source>
</evidence>
<keyword evidence="4 8" id="KW-0574">Periplasm</keyword>
<keyword evidence="7 8" id="KW-0482">Metalloprotease</keyword>
<evidence type="ECO:0000256" key="5">
    <source>
        <dbReference type="ARBA" id="ARBA00022801"/>
    </source>
</evidence>
<name>A0ABX6VD01_9GAMM</name>
<dbReference type="Gene3D" id="1.25.40.10">
    <property type="entry name" value="Tetratricopeptide repeat domain"/>
    <property type="match status" value="1"/>
</dbReference>
<sequence precursor="true">MVTFKATLTALRIRLSKITSTKSLLAGAISLLFCASAPLAFANNDLPDLGTAAVNTFSLEKETVYGDAYMRVIRSSAPMLNDPVLTQYLTELGNKLVAHATGVKTPFYFFLLRNDEINAFAFFGGHVGVHTGLFLNADNESQIASVLGHEITHVTQRHLARSLEAQNKSSTATIAGMLGAILLTIAAPQAGMAALATTQALATQAKINFTRLHEKEADRIGMQIMVDAGFDPNGASDFFAKLATRYRFTTKPPQMLLTHPLPESRITEARNRAAQYPHRYIPDNINFQLAKARIQVRFSNYSEEAALSLFDQQLKKKTYTFKDAALYGKALALFKAKRFSEAEDIIDALLKGDKSNLFYIDTKTDLLVQKDAFDQAITFLEAQHELKPSSQVINTNLAHVYIESGKASKSIPLLEELIFLDKQNQLPFFLLSDAYQKTGNKAMEHFVKAESMALGANYKGAIDQLNFAYRLSEEDPLQLARIEARIRQFKQAKSALEALQ</sequence>
<organism evidence="10 11">
    <name type="scientific">Shewanella eurypsychrophilus</name>
    <dbReference type="NCBI Taxonomy" id="2593656"/>
    <lineage>
        <taxon>Bacteria</taxon>
        <taxon>Pseudomonadati</taxon>
        <taxon>Pseudomonadota</taxon>
        <taxon>Gammaproteobacteria</taxon>
        <taxon>Alteromonadales</taxon>
        <taxon>Shewanellaceae</taxon>
        <taxon>Shewanella</taxon>
    </lineage>
</organism>
<keyword evidence="1 8" id="KW-0645">Protease</keyword>
<dbReference type="GO" id="GO:0008237">
    <property type="term" value="F:metallopeptidase activity"/>
    <property type="evidence" value="ECO:0007669"/>
    <property type="project" value="UniProtKB-KW"/>
</dbReference>
<feature type="binding site" evidence="8">
    <location>
        <position position="149"/>
    </location>
    <ligand>
        <name>Zn(2+)</name>
        <dbReference type="ChEBI" id="CHEBI:29105"/>
        <note>catalytic</note>
    </ligand>
</feature>
<feature type="active site" description="Proton donor" evidence="8">
    <location>
        <position position="218"/>
    </location>
</feature>
<dbReference type="RefSeq" id="WP_185965692.1">
    <property type="nucleotide sequence ID" value="NZ_CP045503.2"/>
</dbReference>
<evidence type="ECO:0000256" key="6">
    <source>
        <dbReference type="ARBA" id="ARBA00022833"/>
    </source>
</evidence>
<keyword evidence="5 8" id="KW-0378">Hydrolase</keyword>
<dbReference type="EMBL" id="CP045503">
    <property type="protein sequence ID" value="QPG58353.2"/>
    <property type="molecule type" value="Genomic_DNA"/>
</dbReference>
<evidence type="ECO:0000256" key="8">
    <source>
        <dbReference type="HAMAP-Rule" id="MF_00997"/>
    </source>
</evidence>
<evidence type="ECO:0000256" key="1">
    <source>
        <dbReference type="ARBA" id="ARBA00022670"/>
    </source>
</evidence>
<dbReference type="PANTHER" id="PTHR22726:SF1">
    <property type="entry name" value="METALLOENDOPEPTIDASE OMA1, MITOCHONDRIAL"/>
    <property type="match status" value="1"/>
</dbReference>
<evidence type="ECO:0000313" key="10">
    <source>
        <dbReference type="EMBL" id="QPG58353.2"/>
    </source>
</evidence>
<dbReference type="Gene3D" id="3.30.2010.10">
    <property type="entry name" value="Metalloproteases ('zincins'), catalytic domain"/>
    <property type="match status" value="1"/>
</dbReference>
<dbReference type="EC" id="3.4.-.-" evidence="8"/>
<feature type="binding site" evidence="8">
    <location>
        <position position="153"/>
    </location>
    <ligand>
        <name>Zn(2+)</name>
        <dbReference type="ChEBI" id="CHEBI:29105"/>
        <note>catalytic</note>
    </ligand>
</feature>
<keyword evidence="3 8" id="KW-0732">Signal</keyword>
<dbReference type="InterPro" id="IPR030873">
    <property type="entry name" value="Protease_BepA"/>
</dbReference>
<evidence type="ECO:0000256" key="3">
    <source>
        <dbReference type="ARBA" id="ARBA00022729"/>
    </source>
</evidence>
<comment type="cofactor">
    <cofactor evidence="8">
        <name>Zn(2+)</name>
        <dbReference type="ChEBI" id="CHEBI:29105"/>
    </cofactor>
    <text evidence="8">Binds 1 zinc ion per subunit.</text>
</comment>
<evidence type="ECO:0000259" key="9">
    <source>
        <dbReference type="Pfam" id="PF01435"/>
    </source>
</evidence>
<evidence type="ECO:0000256" key="4">
    <source>
        <dbReference type="ARBA" id="ARBA00022764"/>
    </source>
</evidence>
<keyword evidence="2 8" id="KW-0479">Metal-binding</keyword>
<dbReference type="Pfam" id="PF01435">
    <property type="entry name" value="Peptidase_M48"/>
    <property type="match status" value="1"/>
</dbReference>
<keyword evidence="11" id="KW-1185">Reference proteome</keyword>
<dbReference type="InterPro" id="IPR051156">
    <property type="entry name" value="Mito/Outer_Membr_Metalloprot"/>
</dbReference>
<protein>
    <recommendedName>
        <fullName evidence="8">Putative beta-barrel assembly-enhancing protease</fullName>
        <ecNumber evidence="8">3.4.-.-</ecNumber>
    </recommendedName>
</protein>
<feature type="binding site" evidence="8">
    <location>
        <position position="214"/>
    </location>
    <ligand>
        <name>Zn(2+)</name>
        <dbReference type="ChEBI" id="CHEBI:29105"/>
        <note>catalytic</note>
    </ligand>
</feature>
<feature type="signal peptide" evidence="8">
    <location>
        <begin position="1"/>
        <end position="42"/>
    </location>
</feature>
<dbReference type="InterPro" id="IPR001915">
    <property type="entry name" value="Peptidase_M48"/>
</dbReference>
<feature type="chain" id="PRO_5044936393" description="Putative beta-barrel assembly-enhancing protease" evidence="8">
    <location>
        <begin position="43"/>
        <end position="500"/>
    </location>
</feature>
<feature type="active site" evidence="8">
    <location>
        <position position="150"/>
    </location>
</feature>
<dbReference type="SUPFAM" id="SSF48452">
    <property type="entry name" value="TPR-like"/>
    <property type="match status" value="1"/>
</dbReference>
<proteinExistence type="inferred from homology"/>
<comment type="similarity">
    <text evidence="8">Belongs to the peptidase M48 family. BepA subfamily.</text>
</comment>
<dbReference type="PANTHER" id="PTHR22726">
    <property type="entry name" value="METALLOENDOPEPTIDASE OMA1"/>
    <property type="match status" value="1"/>
</dbReference>